<dbReference type="FunFam" id="3.30.2410.10:FF:000017">
    <property type="entry name" value="E3 ubiquitin-protein ligase UPL7"/>
    <property type="match status" value="1"/>
</dbReference>
<dbReference type="SMART" id="SM00119">
    <property type="entry name" value="HECTc"/>
    <property type="match status" value="1"/>
</dbReference>
<evidence type="ECO:0000256" key="5">
    <source>
        <dbReference type="ARBA" id="ARBA00022786"/>
    </source>
</evidence>
<evidence type="ECO:0000256" key="3">
    <source>
        <dbReference type="ARBA" id="ARBA00012485"/>
    </source>
</evidence>
<dbReference type="Gene3D" id="3.30.2160.10">
    <property type="entry name" value="Hect, E3 ligase catalytic domain"/>
    <property type="match status" value="1"/>
</dbReference>
<evidence type="ECO:0000256" key="8">
    <source>
        <dbReference type="PROSITE-ProRule" id="PRU00104"/>
    </source>
</evidence>
<comment type="caution">
    <text evidence="10">The sequence shown here is derived from an EMBL/GenBank/DDBJ whole genome shotgun (WGS) entry which is preliminary data.</text>
</comment>
<organism evidence="10 11">
    <name type="scientific">Forsythia ovata</name>
    <dbReference type="NCBI Taxonomy" id="205694"/>
    <lineage>
        <taxon>Eukaryota</taxon>
        <taxon>Viridiplantae</taxon>
        <taxon>Streptophyta</taxon>
        <taxon>Embryophyta</taxon>
        <taxon>Tracheophyta</taxon>
        <taxon>Spermatophyta</taxon>
        <taxon>Magnoliopsida</taxon>
        <taxon>eudicotyledons</taxon>
        <taxon>Gunneridae</taxon>
        <taxon>Pentapetalae</taxon>
        <taxon>asterids</taxon>
        <taxon>lamiids</taxon>
        <taxon>Lamiales</taxon>
        <taxon>Oleaceae</taxon>
        <taxon>Forsythieae</taxon>
        <taxon>Forsythia</taxon>
    </lineage>
</organism>
<dbReference type="Pfam" id="PF00632">
    <property type="entry name" value="HECT"/>
    <property type="match status" value="1"/>
</dbReference>
<evidence type="ECO:0000256" key="7">
    <source>
        <dbReference type="ARBA" id="ARBA00061247"/>
    </source>
</evidence>
<sequence>MAAISKGNYQGKTAKPSTKMCKSKFKIICCCNLSRQGYSVTILLRCLQTPEIRAFWTTSHEDKTQIGYIIKINKATTALIRTSMIYPTSILHGYIKYGRLSLQSLPILKLFFSIILRRPKYQEKKKSRANSQLGKLHPIVPLLIGVVVSLRGASAREISRDALLEKVNQERELRNYAKRATAAASFIQRVWRRYNATKLVALALQQDWEIMMNNRAGPFTRMQISSGVLRPFLFFIMYLSTRRGEIRTTDRDCMINCFKLVLESINSSDGHQNFCSMSTATIEERKIWLYQSKKLISVCLFILADFDYSKQGDQDVVLTSLAMRLAVVLTDTKGWKSITDDDHEDTNTAVKNLVQFMGSTRSGLFNCIRKFIYKLEAPFSSQGVSSCQTDDKFLILASAVTLSLRPFHVADMDVNDDGMLDCAVKQFWVLLLTVPWLAQRLPAILVPALKHKSVLSPCFRMLLISKEKILEEISEMDRSKITSHSKLMPQVGWALANVVSLASGSDTSALDSGKFTLGLDYASYLHVVIILAEKLLDSLEIFGWIMKDDEEILGDSNTSASFELLHEAEITCGSSKLLYMDLFKPVCQQWHLKKLLSLSKDSSVLETNNLPSGNPDNLWKCELLNVANYYSCMLRVFSTLNRVVKSLPILNMLSFTPGFLSNLWEALEKSLFPEKGHISKGYSNHGNKIYEDKNDGVSGRRQKRFGGDGGNRWINVLHKFTGKSQAGNDHPESVKILSSFNQIDEHSSDEWDIELLRRGPDPMSKDMSCLLHLFCSTYSHLLLVLDDIEFYDKQAPFTLEQQRKIASMVNTLVYNAFSQSISPQYKPLVDSATRCLHLLYERDCRHQFCPPALWISPGKNTRPPIAVAARTHEVLSTADGTPSSSMGSVITTTPHIFPFEERVKMFREFITMDKATRRMAGEVAGPGSRSIEIVIRRGHIVEDGFQQLNALRSRLKSSIHVSFVSESGLPEAGLDYGGLSKEFLTDISMAAFSPEYGLFSQTSTSDRLLIPNTAARYLENGIQMIEFLGRIVGKALYEGILLEFCFSHVFVQKLLGRYSFLDELSTLDPELYKNLMYVKHYDGDVKDLSLDFTVTEESLGKRQVIELKPGGKDICVTNENKLQYIHAIADYKLNRQILPFSNAFYGGLTDLISPSWLKLFNASEFNQLLSGGDHDIDVDDLRKNTRYTGGYTEGSRTVKMFWEVFVGFEPRERCMLLKFVTSCSRAPLLGFKHLQPAFTIHKVVCDVPLWATFGGQDVDRLPSASTCYNTLKLPTYKRSSTLRAKLLYAINSNAGFELS</sequence>
<feature type="domain" description="HECT" evidence="9">
    <location>
        <begin position="955"/>
        <end position="1299"/>
    </location>
</feature>
<protein>
    <recommendedName>
        <fullName evidence="3">HECT-type E3 ubiquitin transferase</fullName>
        <ecNumber evidence="3">2.3.2.26</ecNumber>
    </recommendedName>
</protein>
<evidence type="ECO:0000256" key="1">
    <source>
        <dbReference type="ARBA" id="ARBA00000885"/>
    </source>
</evidence>
<dbReference type="Gene3D" id="3.90.1750.10">
    <property type="entry name" value="Hect, E3 ligase catalytic domains"/>
    <property type="match status" value="1"/>
</dbReference>
<dbReference type="PROSITE" id="PS50237">
    <property type="entry name" value="HECT"/>
    <property type="match status" value="1"/>
</dbReference>
<keyword evidence="5 8" id="KW-0833">Ubl conjugation pathway</keyword>
<dbReference type="PANTHER" id="PTHR45700:SF2">
    <property type="entry name" value="UBIQUITIN-PROTEIN LIGASE E3C"/>
    <property type="match status" value="1"/>
</dbReference>
<comment type="function">
    <text evidence="6">Probable E3 ubiquitin-protein ligase which mediates ubiquitination and subsequent proteasomal degradation of target proteins.</text>
</comment>
<dbReference type="CDD" id="cd00078">
    <property type="entry name" value="HECTc"/>
    <property type="match status" value="1"/>
</dbReference>
<dbReference type="InterPro" id="IPR035983">
    <property type="entry name" value="Hect_E3_ubiquitin_ligase"/>
</dbReference>
<dbReference type="GO" id="GO:0061630">
    <property type="term" value="F:ubiquitin protein ligase activity"/>
    <property type="evidence" value="ECO:0007669"/>
    <property type="project" value="UniProtKB-EC"/>
</dbReference>
<dbReference type="SUPFAM" id="SSF56204">
    <property type="entry name" value="Hect, E3 ligase catalytic domain"/>
    <property type="match status" value="1"/>
</dbReference>
<proteinExistence type="inferred from homology"/>
<evidence type="ECO:0000313" key="10">
    <source>
        <dbReference type="EMBL" id="KAL2509156.1"/>
    </source>
</evidence>
<gene>
    <name evidence="10" type="ORF">Fot_32803</name>
</gene>
<keyword evidence="4" id="KW-0808">Transferase</keyword>
<dbReference type="InterPro" id="IPR000569">
    <property type="entry name" value="HECT_dom"/>
</dbReference>
<keyword evidence="11" id="KW-1185">Reference proteome</keyword>
<evidence type="ECO:0000256" key="4">
    <source>
        <dbReference type="ARBA" id="ARBA00022679"/>
    </source>
</evidence>
<dbReference type="PANTHER" id="PTHR45700">
    <property type="entry name" value="UBIQUITIN-PROTEIN LIGASE E3C"/>
    <property type="match status" value="1"/>
</dbReference>
<dbReference type="EC" id="2.3.2.26" evidence="3"/>
<evidence type="ECO:0000256" key="6">
    <source>
        <dbReference type="ARBA" id="ARBA00057703"/>
    </source>
</evidence>
<reference evidence="11" key="1">
    <citation type="submission" date="2024-07" db="EMBL/GenBank/DDBJ databases">
        <title>Two chromosome-level genome assemblies of Korean endemic species Abeliophyllum distichum and Forsythia ovata (Oleaceae).</title>
        <authorList>
            <person name="Jang H."/>
        </authorList>
    </citation>
    <scope>NUCLEOTIDE SEQUENCE [LARGE SCALE GENOMIC DNA]</scope>
</reference>
<feature type="active site" description="Glycyl thioester intermediate" evidence="8">
    <location>
        <position position="1267"/>
    </location>
</feature>
<dbReference type="EMBL" id="JBFOLJ010000009">
    <property type="protein sequence ID" value="KAL2509156.1"/>
    <property type="molecule type" value="Genomic_DNA"/>
</dbReference>
<dbReference type="FunFam" id="3.30.2160.10:FF:000002">
    <property type="entry name" value="Putative Ubiquitin-protein ligase E3C"/>
    <property type="match status" value="1"/>
</dbReference>
<dbReference type="Gene3D" id="3.30.2410.10">
    <property type="entry name" value="Hect, E3 ligase catalytic domain"/>
    <property type="match status" value="1"/>
</dbReference>
<evidence type="ECO:0000256" key="2">
    <source>
        <dbReference type="ARBA" id="ARBA00004906"/>
    </source>
</evidence>
<accession>A0ABD1T937</accession>
<comment type="similarity">
    <text evidence="7">Belongs to the UPL family.</text>
</comment>
<evidence type="ECO:0000259" key="9">
    <source>
        <dbReference type="PROSITE" id="PS50237"/>
    </source>
</evidence>
<name>A0ABD1T937_9LAMI</name>
<comment type="pathway">
    <text evidence="2">Protein modification; protein ubiquitination.</text>
</comment>
<dbReference type="Proteomes" id="UP001604277">
    <property type="component" value="Unassembled WGS sequence"/>
</dbReference>
<evidence type="ECO:0000313" key="11">
    <source>
        <dbReference type="Proteomes" id="UP001604277"/>
    </source>
</evidence>
<dbReference type="InterPro" id="IPR044611">
    <property type="entry name" value="E3A/B/C-like"/>
</dbReference>
<comment type="catalytic activity">
    <reaction evidence="1">
        <text>S-ubiquitinyl-[E2 ubiquitin-conjugating enzyme]-L-cysteine + [acceptor protein]-L-lysine = [E2 ubiquitin-conjugating enzyme]-L-cysteine + N(6)-ubiquitinyl-[acceptor protein]-L-lysine.</text>
        <dbReference type="EC" id="2.3.2.26"/>
    </reaction>
</comment>